<feature type="active site" evidence="9 10">
    <location>
        <position position="84"/>
    </location>
</feature>
<dbReference type="GO" id="GO:0016920">
    <property type="term" value="F:pyroglutamyl-peptidase activity"/>
    <property type="evidence" value="ECO:0007669"/>
    <property type="project" value="UniProtKB-UniRule"/>
</dbReference>
<dbReference type="InterPro" id="IPR000816">
    <property type="entry name" value="Peptidase_C15"/>
</dbReference>
<comment type="subunit">
    <text evidence="9">Homotetramer.</text>
</comment>
<dbReference type="InterPro" id="IPR033693">
    <property type="entry name" value="PGPEP1_Glu_AS"/>
</dbReference>
<keyword evidence="8 9" id="KW-0788">Thiol protease</keyword>
<protein>
    <recommendedName>
        <fullName evidence="9">Pyrrolidone-carboxylate peptidase</fullName>
        <ecNumber evidence="9">3.4.19.3</ecNumber>
    </recommendedName>
    <alternativeName>
        <fullName evidence="9">5-oxoprolyl-peptidase</fullName>
    </alternativeName>
    <alternativeName>
        <fullName evidence="9">Pyroglutamyl-peptidase I</fullName>
        <shortName evidence="9">PGP-I</shortName>
        <shortName evidence="9">Pyrase</shortName>
    </alternativeName>
</protein>
<dbReference type="HAMAP" id="MF_00417">
    <property type="entry name" value="Pyrrolid_peptidase"/>
    <property type="match status" value="1"/>
</dbReference>
<dbReference type="PANTHER" id="PTHR23402:SF1">
    <property type="entry name" value="PYROGLUTAMYL-PEPTIDASE I"/>
    <property type="match status" value="1"/>
</dbReference>
<dbReference type="RefSeq" id="WP_146472412.1">
    <property type="nucleotide sequence ID" value="NZ_BNCF01000008.1"/>
</dbReference>
<accession>A0A918Z372</accession>
<reference evidence="12" key="1">
    <citation type="journal article" date="2014" name="Int. J. Syst. Evol. Microbiol.">
        <title>Complete genome sequence of Corynebacterium casei LMG S-19264T (=DSM 44701T), isolated from a smear-ripened cheese.</title>
        <authorList>
            <consortium name="US DOE Joint Genome Institute (JGI-PGF)"/>
            <person name="Walter F."/>
            <person name="Albersmeier A."/>
            <person name="Kalinowski J."/>
            <person name="Ruckert C."/>
        </authorList>
    </citation>
    <scope>NUCLEOTIDE SEQUENCE</scope>
    <source>
        <strain evidence="12">KCTC 32020</strain>
    </source>
</reference>
<dbReference type="NCBIfam" id="NF009676">
    <property type="entry name" value="PRK13197.1"/>
    <property type="match status" value="1"/>
</dbReference>
<dbReference type="NCBIfam" id="TIGR00504">
    <property type="entry name" value="pyro_pdase"/>
    <property type="match status" value="1"/>
</dbReference>
<dbReference type="Pfam" id="PF01470">
    <property type="entry name" value="Peptidase_C15"/>
    <property type="match status" value="1"/>
</dbReference>
<dbReference type="GO" id="GO:0005829">
    <property type="term" value="C:cytosol"/>
    <property type="evidence" value="ECO:0007669"/>
    <property type="project" value="InterPro"/>
</dbReference>
<evidence type="ECO:0000313" key="12">
    <source>
        <dbReference type="EMBL" id="GHE35028.1"/>
    </source>
</evidence>
<organism evidence="12 13">
    <name type="scientific">Vulcaniibacterium thermophilum</name>
    <dbReference type="NCBI Taxonomy" id="1169913"/>
    <lineage>
        <taxon>Bacteria</taxon>
        <taxon>Pseudomonadati</taxon>
        <taxon>Pseudomonadota</taxon>
        <taxon>Gammaproteobacteria</taxon>
        <taxon>Lysobacterales</taxon>
        <taxon>Lysobacteraceae</taxon>
        <taxon>Vulcaniibacterium</taxon>
    </lineage>
</organism>
<evidence type="ECO:0000256" key="2">
    <source>
        <dbReference type="ARBA" id="ARBA00002280"/>
    </source>
</evidence>
<comment type="subcellular location">
    <subcellularLocation>
        <location evidence="3 9">Cytoplasm</location>
    </subcellularLocation>
</comment>
<proteinExistence type="inferred from homology"/>
<evidence type="ECO:0000256" key="4">
    <source>
        <dbReference type="ARBA" id="ARBA00006641"/>
    </source>
</evidence>
<dbReference type="EC" id="3.4.19.3" evidence="9"/>
<dbReference type="Proteomes" id="UP000636453">
    <property type="component" value="Unassembled WGS sequence"/>
</dbReference>
<dbReference type="InterPro" id="IPR029762">
    <property type="entry name" value="PGP-I_bact-type"/>
</dbReference>
<comment type="similarity">
    <text evidence="4 9">Belongs to the peptidase C15 family.</text>
</comment>
<comment type="catalytic activity">
    <reaction evidence="1 9 10">
        <text>Release of an N-terminal pyroglutamyl group from a polypeptide, the second amino acid generally not being Pro.</text>
        <dbReference type="EC" id="3.4.19.3"/>
    </reaction>
</comment>
<reference evidence="12" key="2">
    <citation type="submission" date="2020-09" db="EMBL/GenBank/DDBJ databases">
        <authorList>
            <person name="Sun Q."/>
            <person name="Kim S."/>
        </authorList>
    </citation>
    <scope>NUCLEOTIDE SEQUENCE</scope>
    <source>
        <strain evidence="12">KCTC 32020</strain>
    </source>
</reference>
<keyword evidence="7 9" id="KW-0378">Hydrolase</keyword>
<comment type="function">
    <text evidence="2 9">Removes 5-oxoproline from various penultimate amino acid residues except L-proline.</text>
</comment>
<dbReference type="PANTHER" id="PTHR23402">
    <property type="entry name" value="PROTEASE FAMILY C15 PYROGLUTAMYL-PEPTIDASE I-RELATED"/>
    <property type="match status" value="1"/>
</dbReference>
<name>A0A918Z372_9GAMM</name>
<evidence type="ECO:0000256" key="9">
    <source>
        <dbReference type="HAMAP-Rule" id="MF_00417"/>
    </source>
</evidence>
<dbReference type="InterPro" id="IPR033694">
    <property type="entry name" value="PGPEP1_Cys_AS"/>
</dbReference>
<dbReference type="FunFam" id="3.40.630.20:FF:000001">
    <property type="entry name" value="Pyrrolidone-carboxylate peptidase"/>
    <property type="match status" value="1"/>
</dbReference>
<evidence type="ECO:0000256" key="6">
    <source>
        <dbReference type="ARBA" id="ARBA00022670"/>
    </source>
</evidence>
<evidence type="ECO:0000256" key="11">
    <source>
        <dbReference type="PROSITE-ProRule" id="PRU10077"/>
    </source>
</evidence>
<dbReference type="OrthoDB" id="9779738at2"/>
<feature type="active site" evidence="9 11">
    <location>
        <position position="147"/>
    </location>
</feature>
<dbReference type="PROSITE" id="PS01333">
    <property type="entry name" value="PYRASE_GLU"/>
    <property type="match status" value="1"/>
</dbReference>
<sequence>MNEPLPTVLLTGFEPFGRDALNPSWDAVRRLEDEVIAGHRIVATCLPVEFGRSLAVLRTHVERLRPALVLAVGLAGGRAAISLERVAINVDDARIPDNAGRQPVDEPVDPAGPAACFARLPLKAMLAALREAGIPAEVSQTAGTFVCNHVFYGLMRLLEGSGARGGFIHVPYCPSQAAYHPGAPSMAPETVMEALRIAVRVALTVEHDLRLTAGAEH</sequence>
<feature type="active site" evidence="9">
    <location>
        <position position="169"/>
    </location>
</feature>
<dbReference type="PRINTS" id="PR00706">
    <property type="entry name" value="PYROGLUPTASE"/>
</dbReference>
<dbReference type="InterPro" id="IPR036440">
    <property type="entry name" value="Peptidase_C15-like_sf"/>
</dbReference>
<keyword evidence="6 9" id="KW-0645">Protease</keyword>
<dbReference type="Gene3D" id="3.40.630.20">
    <property type="entry name" value="Peptidase C15, pyroglutamyl peptidase I-like"/>
    <property type="match status" value="1"/>
</dbReference>
<evidence type="ECO:0000256" key="8">
    <source>
        <dbReference type="ARBA" id="ARBA00022807"/>
    </source>
</evidence>
<dbReference type="InterPro" id="IPR016125">
    <property type="entry name" value="Peptidase_C15-like"/>
</dbReference>
<gene>
    <name evidence="9 12" type="primary">pcp</name>
    <name evidence="12" type="ORF">GCM10007167_16520</name>
</gene>
<dbReference type="AlphaFoldDB" id="A0A918Z372"/>
<evidence type="ECO:0000313" key="13">
    <source>
        <dbReference type="Proteomes" id="UP000636453"/>
    </source>
</evidence>
<evidence type="ECO:0000256" key="3">
    <source>
        <dbReference type="ARBA" id="ARBA00004496"/>
    </source>
</evidence>
<evidence type="ECO:0000256" key="5">
    <source>
        <dbReference type="ARBA" id="ARBA00022490"/>
    </source>
</evidence>
<evidence type="ECO:0000256" key="10">
    <source>
        <dbReference type="PROSITE-ProRule" id="PRU10076"/>
    </source>
</evidence>
<evidence type="ECO:0000256" key="7">
    <source>
        <dbReference type="ARBA" id="ARBA00022801"/>
    </source>
</evidence>
<comment type="caution">
    <text evidence="12">The sequence shown here is derived from an EMBL/GenBank/DDBJ whole genome shotgun (WGS) entry which is preliminary data.</text>
</comment>
<evidence type="ECO:0000256" key="1">
    <source>
        <dbReference type="ARBA" id="ARBA00001770"/>
    </source>
</evidence>
<dbReference type="PIRSF" id="PIRSF015592">
    <property type="entry name" value="Prld-crbxl_pptds"/>
    <property type="match status" value="1"/>
</dbReference>
<keyword evidence="13" id="KW-1185">Reference proteome</keyword>
<dbReference type="GO" id="GO:0006508">
    <property type="term" value="P:proteolysis"/>
    <property type="evidence" value="ECO:0007669"/>
    <property type="project" value="UniProtKB-KW"/>
</dbReference>
<dbReference type="PROSITE" id="PS01334">
    <property type="entry name" value="PYRASE_CYS"/>
    <property type="match status" value="1"/>
</dbReference>
<keyword evidence="5 9" id="KW-0963">Cytoplasm</keyword>
<dbReference type="CDD" id="cd00501">
    <property type="entry name" value="Peptidase_C15"/>
    <property type="match status" value="1"/>
</dbReference>
<dbReference type="EMBL" id="BNCF01000008">
    <property type="protein sequence ID" value="GHE35028.1"/>
    <property type="molecule type" value="Genomic_DNA"/>
</dbReference>
<dbReference type="SUPFAM" id="SSF53182">
    <property type="entry name" value="Pyrrolidone carboxyl peptidase (pyroglutamate aminopeptidase)"/>
    <property type="match status" value="1"/>
</dbReference>